<dbReference type="PRINTS" id="PR00691">
    <property type="entry name" value="ADHESINB"/>
</dbReference>
<dbReference type="InterPro" id="IPR006129">
    <property type="entry name" value="AdhesinB"/>
</dbReference>
<gene>
    <name evidence="6" type="ORF">FC34_GL001705</name>
</gene>
<dbReference type="InterPro" id="IPR006127">
    <property type="entry name" value="ZnuA-like"/>
</dbReference>
<dbReference type="InterPro" id="IPR050492">
    <property type="entry name" value="Bact_metal-bind_prot9"/>
</dbReference>
<name>A0A0R2B3Y3_9LACO</name>
<comment type="similarity">
    <text evidence="5">Belongs to the bacterial solute-binding protein 9 family.</text>
</comment>
<dbReference type="EMBL" id="AYZQ01000005">
    <property type="protein sequence ID" value="KRM71227.1"/>
    <property type="molecule type" value="Genomic_DNA"/>
</dbReference>
<comment type="caution">
    <text evidence="6">The sequence shown here is derived from an EMBL/GenBank/DDBJ whole genome shotgun (WGS) entry which is preliminary data.</text>
</comment>
<evidence type="ECO:0000256" key="4">
    <source>
        <dbReference type="ARBA" id="ARBA00022729"/>
    </source>
</evidence>
<comment type="subcellular location">
    <subcellularLocation>
        <location evidence="1">Cell envelope</location>
    </subcellularLocation>
</comment>
<proteinExistence type="inferred from homology"/>
<keyword evidence="7" id="KW-1185">Reference proteome</keyword>
<dbReference type="GO" id="GO:0030313">
    <property type="term" value="C:cell envelope"/>
    <property type="evidence" value="ECO:0007669"/>
    <property type="project" value="UniProtKB-SubCell"/>
</dbReference>
<dbReference type="Proteomes" id="UP000051672">
    <property type="component" value="Unassembled WGS sequence"/>
</dbReference>
<dbReference type="PANTHER" id="PTHR42953:SF1">
    <property type="entry name" value="METAL-BINDING PROTEIN HI_0362-RELATED"/>
    <property type="match status" value="1"/>
</dbReference>
<keyword evidence="3" id="KW-0479">Metal-binding</keyword>
<dbReference type="Pfam" id="PF01297">
    <property type="entry name" value="ZnuA"/>
    <property type="match status" value="1"/>
</dbReference>
<dbReference type="GO" id="GO:0030001">
    <property type="term" value="P:metal ion transport"/>
    <property type="evidence" value="ECO:0007669"/>
    <property type="project" value="InterPro"/>
</dbReference>
<dbReference type="CDD" id="cd01137">
    <property type="entry name" value="PsaA"/>
    <property type="match status" value="1"/>
</dbReference>
<dbReference type="AlphaFoldDB" id="A0A0R2B3Y3"/>
<dbReference type="OrthoDB" id="9793396at2"/>
<organism evidence="6 7">
    <name type="scientific">Lacticaseibacillus brantae DSM 23927</name>
    <dbReference type="NCBI Taxonomy" id="1423727"/>
    <lineage>
        <taxon>Bacteria</taxon>
        <taxon>Bacillati</taxon>
        <taxon>Bacillota</taxon>
        <taxon>Bacilli</taxon>
        <taxon>Lactobacillales</taxon>
        <taxon>Lactobacillaceae</taxon>
        <taxon>Lacticaseibacillus</taxon>
    </lineage>
</organism>
<dbReference type="STRING" id="1423727.FC34_GL001705"/>
<dbReference type="GO" id="GO:0046872">
    <property type="term" value="F:metal ion binding"/>
    <property type="evidence" value="ECO:0007669"/>
    <property type="project" value="UniProtKB-KW"/>
</dbReference>
<accession>A0A0R2B3Y3</accession>
<evidence type="ECO:0000256" key="1">
    <source>
        <dbReference type="ARBA" id="ARBA00004196"/>
    </source>
</evidence>
<evidence type="ECO:0000256" key="2">
    <source>
        <dbReference type="ARBA" id="ARBA00022448"/>
    </source>
</evidence>
<dbReference type="RefSeq" id="WP_057894986.1">
    <property type="nucleotide sequence ID" value="NZ_AYZQ01000005.1"/>
</dbReference>
<keyword evidence="2 5" id="KW-0813">Transport</keyword>
<dbReference type="SUPFAM" id="SSF53807">
    <property type="entry name" value="Helical backbone' metal receptor"/>
    <property type="match status" value="1"/>
</dbReference>
<dbReference type="GO" id="GO:0007155">
    <property type="term" value="P:cell adhesion"/>
    <property type="evidence" value="ECO:0007669"/>
    <property type="project" value="InterPro"/>
</dbReference>
<evidence type="ECO:0000313" key="7">
    <source>
        <dbReference type="Proteomes" id="UP000051672"/>
    </source>
</evidence>
<reference evidence="6 7" key="1">
    <citation type="journal article" date="2015" name="Genome Announc.">
        <title>Expanding the biotechnology potential of lactobacilli through comparative genomics of 213 strains and associated genera.</title>
        <authorList>
            <person name="Sun Z."/>
            <person name="Harris H.M."/>
            <person name="McCann A."/>
            <person name="Guo C."/>
            <person name="Argimon S."/>
            <person name="Zhang W."/>
            <person name="Yang X."/>
            <person name="Jeffery I.B."/>
            <person name="Cooney J.C."/>
            <person name="Kagawa T.F."/>
            <person name="Liu W."/>
            <person name="Song Y."/>
            <person name="Salvetti E."/>
            <person name="Wrobel A."/>
            <person name="Rasinkangas P."/>
            <person name="Parkhill J."/>
            <person name="Rea M.C."/>
            <person name="O'Sullivan O."/>
            <person name="Ritari J."/>
            <person name="Douillard F.P."/>
            <person name="Paul Ross R."/>
            <person name="Yang R."/>
            <person name="Briner A.E."/>
            <person name="Felis G.E."/>
            <person name="de Vos W.M."/>
            <person name="Barrangou R."/>
            <person name="Klaenhammer T.R."/>
            <person name="Caufield P.W."/>
            <person name="Cui Y."/>
            <person name="Zhang H."/>
            <person name="O'Toole P.W."/>
        </authorList>
    </citation>
    <scope>NUCLEOTIDE SEQUENCE [LARGE SCALE GENOMIC DNA]</scope>
    <source>
        <strain evidence="6 7">DSM 23927</strain>
    </source>
</reference>
<evidence type="ECO:0000256" key="5">
    <source>
        <dbReference type="RuleBase" id="RU003512"/>
    </source>
</evidence>
<dbReference type="PANTHER" id="PTHR42953">
    <property type="entry name" value="HIGH-AFFINITY ZINC UPTAKE SYSTEM PROTEIN ZNUA-RELATED"/>
    <property type="match status" value="1"/>
</dbReference>
<dbReference type="PRINTS" id="PR00690">
    <property type="entry name" value="ADHESNFAMILY"/>
</dbReference>
<dbReference type="InterPro" id="IPR006128">
    <property type="entry name" value="Lipoprotein_PsaA-like"/>
</dbReference>
<evidence type="ECO:0000313" key="6">
    <source>
        <dbReference type="EMBL" id="KRM71227.1"/>
    </source>
</evidence>
<protein>
    <submittedName>
        <fullName evidence="6">ABC-type metal ion transport system, periplasmic component surface adhesin</fullName>
    </submittedName>
</protein>
<dbReference type="PATRIC" id="fig|1423727.3.peg.1728"/>
<evidence type="ECO:0000256" key="3">
    <source>
        <dbReference type="ARBA" id="ARBA00022723"/>
    </source>
</evidence>
<sequence>MKRKLLITIPLLALMLFGTYWFTNHDATASLTKNDRLSIVTTNSILEDMVQQIVGDDAQVYSIVPRGTDPHEYEPRPQDISAVAQADLIFHNGLNLETGGNGWFTKLTTQAKKRPNKEVFAASAQVAPMKLSGENSDQVDPHAWLDLQNGIRYVETISQAIQAADPANRTAYQKRTATYVKQLSALDAQAKAKFQDIPQDKRLLVTSEGAFKYFAKAYGLTPAYIWEINTESQGTPEQMRQVLGQISRSQVTALFVESSVSPKSMEKVAKETGLPIVATVFTDSLAKAGQAGDTYYGMLKWNLDHIHQGLSK</sequence>
<keyword evidence="4" id="KW-0732">Signal</keyword>
<dbReference type="Gene3D" id="3.40.50.1980">
    <property type="entry name" value="Nitrogenase molybdenum iron protein domain"/>
    <property type="match status" value="2"/>
</dbReference>